<gene>
    <name evidence="2" type="primary">GIP</name>
    <name evidence="2" type="ORF">CR513_08139</name>
</gene>
<dbReference type="OrthoDB" id="413361at2759"/>
<feature type="domain" description="Reverse transcriptase Ty1/copia-type" evidence="1">
    <location>
        <begin position="150"/>
        <end position="228"/>
    </location>
</feature>
<reference evidence="2" key="1">
    <citation type="submission" date="2018-05" db="EMBL/GenBank/DDBJ databases">
        <title>Draft genome of Mucuna pruriens seed.</title>
        <authorList>
            <person name="Nnadi N.E."/>
            <person name="Vos R."/>
            <person name="Hasami M.H."/>
            <person name="Devisetty U.K."/>
            <person name="Aguiy J.C."/>
        </authorList>
    </citation>
    <scope>NUCLEOTIDE SEQUENCE [LARGE SCALE GENOMIC DNA]</scope>
    <source>
        <strain evidence="2">JCA_2017</strain>
    </source>
</reference>
<dbReference type="PANTHER" id="PTHR11439:SF440">
    <property type="entry name" value="INTEGRASE CATALYTIC DOMAIN-CONTAINING PROTEIN"/>
    <property type="match status" value="1"/>
</dbReference>
<dbReference type="STRING" id="157652.A0A371HY28"/>
<organism evidence="2 3">
    <name type="scientific">Mucuna pruriens</name>
    <name type="common">Velvet bean</name>
    <name type="synonym">Dolichos pruriens</name>
    <dbReference type="NCBI Taxonomy" id="157652"/>
    <lineage>
        <taxon>Eukaryota</taxon>
        <taxon>Viridiplantae</taxon>
        <taxon>Streptophyta</taxon>
        <taxon>Embryophyta</taxon>
        <taxon>Tracheophyta</taxon>
        <taxon>Spermatophyta</taxon>
        <taxon>Magnoliopsida</taxon>
        <taxon>eudicotyledons</taxon>
        <taxon>Gunneridae</taxon>
        <taxon>Pentapetalae</taxon>
        <taxon>rosids</taxon>
        <taxon>fabids</taxon>
        <taxon>Fabales</taxon>
        <taxon>Fabaceae</taxon>
        <taxon>Papilionoideae</taxon>
        <taxon>50 kb inversion clade</taxon>
        <taxon>NPAAA clade</taxon>
        <taxon>indigoferoid/millettioid clade</taxon>
        <taxon>Phaseoleae</taxon>
        <taxon>Mucuna</taxon>
    </lineage>
</organism>
<proteinExistence type="predicted"/>
<dbReference type="EMBL" id="QJKJ01001416">
    <property type="protein sequence ID" value="RDY07695.1"/>
    <property type="molecule type" value="Genomic_DNA"/>
</dbReference>
<evidence type="ECO:0000259" key="1">
    <source>
        <dbReference type="Pfam" id="PF07727"/>
    </source>
</evidence>
<dbReference type="Pfam" id="PF07727">
    <property type="entry name" value="RVT_2"/>
    <property type="match status" value="1"/>
</dbReference>
<dbReference type="Proteomes" id="UP000257109">
    <property type="component" value="Unassembled WGS sequence"/>
</dbReference>
<dbReference type="AlphaFoldDB" id="A0A371HY28"/>
<dbReference type="InterPro" id="IPR013103">
    <property type="entry name" value="RVT_2"/>
</dbReference>
<feature type="non-terminal residue" evidence="2">
    <location>
        <position position="1"/>
    </location>
</feature>
<protein>
    <submittedName>
        <fullName evidence="2">Copia protein</fullName>
    </submittedName>
</protein>
<evidence type="ECO:0000313" key="2">
    <source>
        <dbReference type="EMBL" id="RDY07695.1"/>
    </source>
</evidence>
<keyword evidence="3" id="KW-1185">Reference proteome</keyword>
<comment type="caution">
    <text evidence="2">The sequence shown here is derived from an EMBL/GenBank/DDBJ whole genome shotgun (WGS) entry which is preliminary data.</text>
</comment>
<accession>A0A371HY28</accession>
<evidence type="ECO:0000313" key="3">
    <source>
        <dbReference type="Proteomes" id="UP000257109"/>
    </source>
</evidence>
<sequence length="239" mass="28041">MEIYIDADFARLIVDRRFTSRYCMFLGGNLVTWRCKKQNVVAQSSSKVEFRGMAHDIYEELWMKIILDDLKVKYEGPIKLFYDNNSTISIAHNQVQHDRTKHIEIDRHIIKEKLNSGLVVTSHVPTELQVVDVFTKGLPIARFQELNGNFCEQLPGFESDAFTNHVYKLKKVLYGLKKAPRAWYEKLSLFFMSNGFLRGKIDTTLFCKNYDSYFIIVQIYVNDIIFCAIYDTLCEEFLR</sequence>
<dbReference type="CDD" id="cd09272">
    <property type="entry name" value="RNase_HI_RT_Ty1"/>
    <property type="match status" value="1"/>
</dbReference>
<dbReference type="PANTHER" id="PTHR11439">
    <property type="entry name" value="GAG-POL-RELATED RETROTRANSPOSON"/>
    <property type="match status" value="1"/>
</dbReference>
<name>A0A371HY28_MUCPR</name>